<reference evidence="1" key="1">
    <citation type="submission" date="2021-02" db="EMBL/GenBank/DDBJ databases">
        <authorList>
            <person name="Nieuwenhuis M."/>
            <person name="Van De Peppel L.J.J."/>
        </authorList>
    </citation>
    <scope>NUCLEOTIDE SEQUENCE</scope>
    <source>
        <strain evidence="1">D49</strain>
    </source>
</reference>
<reference evidence="1" key="2">
    <citation type="submission" date="2021-10" db="EMBL/GenBank/DDBJ databases">
        <title>Phylogenomics reveals ancestral predisposition of the termite-cultivated fungus Termitomyces towards a domesticated lifestyle.</title>
        <authorList>
            <person name="Auxier B."/>
            <person name="Grum-Grzhimaylo A."/>
            <person name="Cardenas M.E."/>
            <person name="Lodge J.D."/>
            <person name="Laessoe T."/>
            <person name="Pedersen O."/>
            <person name="Smith M.E."/>
            <person name="Kuyper T.W."/>
            <person name="Franco-Molano E.A."/>
            <person name="Baroni T.J."/>
            <person name="Aanen D.K."/>
        </authorList>
    </citation>
    <scope>NUCLEOTIDE SEQUENCE</scope>
    <source>
        <strain evidence="1">D49</strain>
    </source>
</reference>
<dbReference type="AlphaFoldDB" id="A0A9P7FR54"/>
<proteinExistence type="predicted"/>
<dbReference type="SUPFAM" id="SSF63724">
    <property type="entry name" value="Cytolysin/lectin"/>
    <property type="match status" value="1"/>
</dbReference>
<evidence type="ECO:0000313" key="1">
    <source>
        <dbReference type="EMBL" id="KAG5635479.1"/>
    </source>
</evidence>
<dbReference type="InterPro" id="IPR009960">
    <property type="entry name" value="Fruit_body_lectin_fun"/>
</dbReference>
<dbReference type="InterPro" id="IPR015926">
    <property type="entry name" value="Cytolysin/lectin"/>
</dbReference>
<dbReference type="EMBL" id="JABCKI010006080">
    <property type="protein sequence ID" value="KAG5635479.1"/>
    <property type="molecule type" value="Genomic_DNA"/>
</dbReference>
<sequence>MSYSIRVHVVNATSAKIKNIERTVWYYANGGSWIEDDEIFTLTMHGSGTSGTLRFKDIGTGEVFLVAVGVHNYVRWCDIITDLTDKDTSMEIHPTYYQPNHERGAMLWKQLPVIGKTSASGKKITLNYNIADGANMSVYIMIN</sequence>
<comment type="caution">
    <text evidence="1">The sequence shown here is derived from an EMBL/GenBank/DDBJ whole genome shotgun (WGS) entry which is preliminary data.</text>
</comment>
<name>A0A9P7FR54_9AGAR</name>
<dbReference type="Proteomes" id="UP000717328">
    <property type="component" value="Unassembled WGS sequence"/>
</dbReference>
<keyword evidence="2" id="KW-1185">Reference proteome</keyword>
<dbReference type="Pfam" id="PF07367">
    <property type="entry name" value="FB_lectin"/>
    <property type="match status" value="1"/>
</dbReference>
<evidence type="ECO:0000313" key="2">
    <source>
        <dbReference type="Proteomes" id="UP000717328"/>
    </source>
</evidence>
<dbReference type="OrthoDB" id="4791458at2759"/>
<evidence type="ECO:0008006" key="3">
    <source>
        <dbReference type="Google" id="ProtNLM"/>
    </source>
</evidence>
<organism evidence="1 2">
    <name type="scientific">Sphagnurus paluster</name>
    <dbReference type="NCBI Taxonomy" id="117069"/>
    <lineage>
        <taxon>Eukaryota</taxon>
        <taxon>Fungi</taxon>
        <taxon>Dikarya</taxon>
        <taxon>Basidiomycota</taxon>
        <taxon>Agaricomycotina</taxon>
        <taxon>Agaricomycetes</taxon>
        <taxon>Agaricomycetidae</taxon>
        <taxon>Agaricales</taxon>
        <taxon>Tricholomatineae</taxon>
        <taxon>Lyophyllaceae</taxon>
        <taxon>Sphagnurus</taxon>
    </lineage>
</organism>
<protein>
    <recommendedName>
        <fullName evidence="3">Lectin</fullName>
    </recommendedName>
</protein>
<gene>
    <name evidence="1" type="ORF">H0H81_011082</name>
</gene>
<accession>A0A9P7FR54</accession>
<dbReference type="Gene3D" id="2.60.270.20">
    <property type="entry name" value="Cytolysin/lectin"/>
    <property type="match status" value="1"/>
</dbReference>